<dbReference type="Pfam" id="PF03780">
    <property type="entry name" value="Asp23"/>
    <property type="match status" value="1"/>
</dbReference>
<evidence type="ECO:0000256" key="1">
    <source>
        <dbReference type="ARBA" id="ARBA00005721"/>
    </source>
</evidence>
<reference evidence="3" key="1">
    <citation type="journal article" date="2019" name="Int. J. Syst. Evol. Microbiol.">
        <title>The Global Catalogue of Microorganisms (GCM) 10K type strain sequencing project: providing services to taxonomists for standard genome sequencing and annotation.</title>
        <authorList>
            <consortium name="The Broad Institute Genomics Platform"/>
            <consortium name="The Broad Institute Genome Sequencing Center for Infectious Disease"/>
            <person name="Wu L."/>
            <person name="Ma J."/>
        </authorList>
    </citation>
    <scope>NUCLEOTIDE SEQUENCE [LARGE SCALE GENOMIC DNA]</scope>
    <source>
        <strain evidence="3">CCUG 49018</strain>
    </source>
</reference>
<sequence length="135" mass="13622">MTGPRTTFHVGDGVVARVAAEAAAGVPGVVALRTDLAGTLLGLAGAVLGTTRAPVVAARVDGTQAEVSIDVVTRLGFNCRDLARAVQREVSAAVAQYTGLETLVRVTVVDVLLDGAAPQRAASTQSPQVPPPGAR</sequence>
<keyword evidence="3" id="KW-1185">Reference proteome</keyword>
<comment type="similarity">
    <text evidence="1">Belongs to the asp23 family.</text>
</comment>
<evidence type="ECO:0000313" key="3">
    <source>
        <dbReference type="Proteomes" id="UP001597182"/>
    </source>
</evidence>
<dbReference type="Proteomes" id="UP001597182">
    <property type="component" value="Unassembled WGS sequence"/>
</dbReference>
<comment type="caution">
    <text evidence="2">The sequence shown here is derived from an EMBL/GenBank/DDBJ whole genome shotgun (WGS) entry which is preliminary data.</text>
</comment>
<proteinExistence type="inferred from homology"/>
<protein>
    <submittedName>
        <fullName evidence="2">Asp23/Gls24 family envelope stress response protein</fullName>
    </submittedName>
</protein>
<dbReference type="EMBL" id="JBHTMB010000078">
    <property type="protein sequence ID" value="MFD1233678.1"/>
    <property type="molecule type" value="Genomic_DNA"/>
</dbReference>
<dbReference type="RefSeq" id="WP_158703359.1">
    <property type="nucleotide sequence ID" value="NZ_BAABKS010000033.1"/>
</dbReference>
<organism evidence="2 3">
    <name type="scientific">Pseudonocardia benzenivorans</name>
    <dbReference type="NCBI Taxonomy" id="228005"/>
    <lineage>
        <taxon>Bacteria</taxon>
        <taxon>Bacillati</taxon>
        <taxon>Actinomycetota</taxon>
        <taxon>Actinomycetes</taxon>
        <taxon>Pseudonocardiales</taxon>
        <taxon>Pseudonocardiaceae</taxon>
        <taxon>Pseudonocardia</taxon>
    </lineage>
</organism>
<gene>
    <name evidence="2" type="ORF">ACFQ34_10320</name>
</gene>
<dbReference type="InterPro" id="IPR005531">
    <property type="entry name" value="Asp23"/>
</dbReference>
<accession>A0ABW3VHH9</accession>
<name>A0ABW3VHH9_9PSEU</name>
<evidence type="ECO:0000313" key="2">
    <source>
        <dbReference type="EMBL" id="MFD1233678.1"/>
    </source>
</evidence>